<keyword evidence="2" id="KW-1185">Reference proteome</keyword>
<proteinExistence type="predicted"/>
<organism evidence="1 2">
    <name type="scientific">Rhododendron molle</name>
    <name type="common">Chinese azalea</name>
    <name type="synonym">Azalea mollis</name>
    <dbReference type="NCBI Taxonomy" id="49168"/>
    <lineage>
        <taxon>Eukaryota</taxon>
        <taxon>Viridiplantae</taxon>
        <taxon>Streptophyta</taxon>
        <taxon>Embryophyta</taxon>
        <taxon>Tracheophyta</taxon>
        <taxon>Spermatophyta</taxon>
        <taxon>Magnoliopsida</taxon>
        <taxon>eudicotyledons</taxon>
        <taxon>Gunneridae</taxon>
        <taxon>Pentapetalae</taxon>
        <taxon>asterids</taxon>
        <taxon>Ericales</taxon>
        <taxon>Ericaceae</taxon>
        <taxon>Ericoideae</taxon>
        <taxon>Rhodoreae</taxon>
        <taxon>Rhododendron</taxon>
    </lineage>
</organism>
<evidence type="ECO:0000313" key="1">
    <source>
        <dbReference type="EMBL" id="KAI8530085.1"/>
    </source>
</evidence>
<dbReference type="Proteomes" id="UP001062846">
    <property type="component" value="Chromosome 11"/>
</dbReference>
<sequence length="349" mass="38719">MGRDLTEVTILGAKDASGNIILPASERHMSISIPASFGLSPATEETPPPPPPPSPPERQHETGQRGSVKDRLGFTPTPGDAREIILYKQPTASGTHRSRSHHERTKIRDTGSFTSPYLTGRAEFSCTTVSHRSRDFVQTRRHVSERLGDIPPENFDNEYHGRRKGKGVRIDGALDDNKAHLDREKSIDSPRRKTLDLRDKLRRRDGEKALAKKPKERDSKRTKTDEHGKPPRPGFERQLKDLGVSPFTSHIINTPPESTFHLPKFTKFDPATYEAYTHLITSAKPLNSVLKRMKLNARHSHPASAPLDSSGSTSCPLDPFGTLSTLNAHSIPASSPATRLPKGLNPYPR</sequence>
<gene>
    <name evidence="1" type="ORF">RHMOL_Rhmol11G0027900</name>
</gene>
<reference evidence="1" key="1">
    <citation type="submission" date="2022-02" db="EMBL/GenBank/DDBJ databases">
        <title>Plant Genome Project.</title>
        <authorList>
            <person name="Zhang R.-G."/>
        </authorList>
    </citation>
    <scope>NUCLEOTIDE SEQUENCE</scope>
    <source>
        <strain evidence="1">AT1</strain>
    </source>
</reference>
<accession>A0ACC0LN89</accession>
<dbReference type="EMBL" id="CM046398">
    <property type="protein sequence ID" value="KAI8530085.1"/>
    <property type="molecule type" value="Genomic_DNA"/>
</dbReference>
<evidence type="ECO:0000313" key="2">
    <source>
        <dbReference type="Proteomes" id="UP001062846"/>
    </source>
</evidence>
<name>A0ACC0LN89_RHOML</name>
<comment type="caution">
    <text evidence="1">The sequence shown here is derived from an EMBL/GenBank/DDBJ whole genome shotgun (WGS) entry which is preliminary data.</text>
</comment>
<protein>
    <submittedName>
        <fullName evidence="1">Uncharacterized protein</fullName>
    </submittedName>
</protein>